<evidence type="ECO:0000313" key="3">
    <source>
        <dbReference type="EMBL" id="SVA13944.1"/>
    </source>
</evidence>
<dbReference type="Pfam" id="PF00534">
    <property type="entry name" value="Glycos_transf_1"/>
    <property type="match status" value="1"/>
</dbReference>
<evidence type="ECO:0000259" key="2">
    <source>
        <dbReference type="Pfam" id="PF13439"/>
    </source>
</evidence>
<dbReference type="InterPro" id="IPR050194">
    <property type="entry name" value="Glycosyltransferase_grp1"/>
</dbReference>
<feature type="domain" description="Glycosyl transferase family 1" evidence="1">
    <location>
        <begin position="193"/>
        <end position="319"/>
    </location>
</feature>
<feature type="domain" description="Glycosyltransferase subfamily 4-like N-terminal" evidence="2">
    <location>
        <begin position="69"/>
        <end position="174"/>
    </location>
</feature>
<accession>A0A381TDW8</accession>
<evidence type="ECO:0008006" key="4">
    <source>
        <dbReference type="Google" id="ProtNLM"/>
    </source>
</evidence>
<dbReference type="PANTHER" id="PTHR45947:SF3">
    <property type="entry name" value="SULFOQUINOVOSYL TRANSFERASE SQD2"/>
    <property type="match status" value="1"/>
</dbReference>
<sequence length="402" mass="46431">MRCKVLILSTDLSGGGAEYVARLMTDRIEHSICILFENKKSICPEKSRLYVVPGSQIDKRLFTLVRNILRLLYIQIIKLIYRPGITISHLEGPNIANLLSIGGGRRFIFVHNKLNSNYDGSNRFDNLKLFLARILYQRAHLVIGVSREICREMIEDYAVNQERVRYLANPIDTKTTKLMAQARFNDDRDLILETRYVVNVASFTDQKNHELLIEVYSQVIESQADLKLVLLGDGEKKCHIKDICTEKGIVINDLIVDEFNSDAQVYFLGFQSNPYPFVQHSQLFILTSYWEGLPIVVLEAMCLGKTLVLTDCSSAVREIMLGSDEDIDWARRDEAIRTDYGYMLQNPGETKDLLNYDLWERAINTILVDEKLRRECEKAAKVYAQYHDISILEERWENLFAR</sequence>
<dbReference type="Gene3D" id="3.40.50.2000">
    <property type="entry name" value="Glycogen Phosphorylase B"/>
    <property type="match status" value="2"/>
</dbReference>
<dbReference type="PANTHER" id="PTHR45947">
    <property type="entry name" value="SULFOQUINOVOSYL TRANSFERASE SQD2"/>
    <property type="match status" value="1"/>
</dbReference>
<dbReference type="AlphaFoldDB" id="A0A381TDW8"/>
<dbReference type="EMBL" id="UINC01004386">
    <property type="protein sequence ID" value="SVA13944.1"/>
    <property type="molecule type" value="Genomic_DNA"/>
</dbReference>
<protein>
    <recommendedName>
        <fullName evidence="4">Glycosyltransferase subfamily 4-like N-terminal domain-containing protein</fullName>
    </recommendedName>
</protein>
<name>A0A381TDW8_9ZZZZ</name>
<dbReference type="InterPro" id="IPR001296">
    <property type="entry name" value="Glyco_trans_1"/>
</dbReference>
<dbReference type="SUPFAM" id="SSF53756">
    <property type="entry name" value="UDP-Glycosyltransferase/glycogen phosphorylase"/>
    <property type="match status" value="1"/>
</dbReference>
<evidence type="ECO:0000259" key="1">
    <source>
        <dbReference type="Pfam" id="PF00534"/>
    </source>
</evidence>
<dbReference type="CDD" id="cd03811">
    <property type="entry name" value="GT4_GT28_WabH-like"/>
    <property type="match status" value="1"/>
</dbReference>
<reference evidence="3" key="1">
    <citation type="submission" date="2018-05" db="EMBL/GenBank/DDBJ databases">
        <authorList>
            <person name="Lanie J.A."/>
            <person name="Ng W.-L."/>
            <person name="Kazmierczak K.M."/>
            <person name="Andrzejewski T.M."/>
            <person name="Davidsen T.M."/>
            <person name="Wayne K.J."/>
            <person name="Tettelin H."/>
            <person name="Glass J.I."/>
            <person name="Rusch D."/>
            <person name="Podicherti R."/>
            <person name="Tsui H.-C.T."/>
            <person name="Winkler M.E."/>
        </authorList>
    </citation>
    <scope>NUCLEOTIDE SEQUENCE</scope>
</reference>
<dbReference type="Pfam" id="PF13439">
    <property type="entry name" value="Glyco_transf_4"/>
    <property type="match status" value="1"/>
</dbReference>
<dbReference type="GO" id="GO:0016757">
    <property type="term" value="F:glycosyltransferase activity"/>
    <property type="evidence" value="ECO:0007669"/>
    <property type="project" value="InterPro"/>
</dbReference>
<dbReference type="InterPro" id="IPR028098">
    <property type="entry name" value="Glyco_trans_4-like_N"/>
</dbReference>
<proteinExistence type="predicted"/>
<organism evidence="3">
    <name type="scientific">marine metagenome</name>
    <dbReference type="NCBI Taxonomy" id="408172"/>
    <lineage>
        <taxon>unclassified sequences</taxon>
        <taxon>metagenomes</taxon>
        <taxon>ecological metagenomes</taxon>
    </lineage>
</organism>
<gene>
    <name evidence="3" type="ORF">METZ01_LOCUS66798</name>
</gene>